<gene>
    <name evidence="3" type="ORF">Pla52n_44480</name>
</gene>
<reference evidence="3 4" key="1">
    <citation type="submission" date="2019-02" db="EMBL/GenBank/DDBJ databases">
        <title>Deep-cultivation of Planctomycetes and their phenomic and genomic characterization uncovers novel biology.</title>
        <authorList>
            <person name="Wiegand S."/>
            <person name="Jogler M."/>
            <person name="Boedeker C."/>
            <person name="Pinto D."/>
            <person name="Vollmers J."/>
            <person name="Rivas-Marin E."/>
            <person name="Kohn T."/>
            <person name="Peeters S.H."/>
            <person name="Heuer A."/>
            <person name="Rast P."/>
            <person name="Oberbeckmann S."/>
            <person name="Bunk B."/>
            <person name="Jeske O."/>
            <person name="Meyerdierks A."/>
            <person name="Storesund J.E."/>
            <person name="Kallscheuer N."/>
            <person name="Luecker S."/>
            <person name="Lage O.M."/>
            <person name="Pohl T."/>
            <person name="Merkel B.J."/>
            <person name="Hornburger P."/>
            <person name="Mueller R.-W."/>
            <person name="Bruemmer F."/>
            <person name="Labrenz M."/>
            <person name="Spormann A.M."/>
            <person name="Op Den Camp H."/>
            <person name="Overmann J."/>
            <person name="Amann R."/>
            <person name="Jetten M.S.M."/>
            <person name="Mascher T."/>
            <person name="Medema M.H."/>
            <person name="Devos D.P."/>
            <person name="Kaster A.-K."/>
            <person name="Ovreas L."/>
            <person name="Rohde M."/>
            <person name="Galperin M.Y."/>
            <person name="Jogler C."/>
        </authorList>
    </citation>
    <scope>NUCLEOTIDE SEQUENCE [LARGE SCALE GENOMIC DNA]</scope>
    <source>
        <strain evidence="3 4">Pla52n</strain>
    </source>
</reference>
<proteinExistence type="predicted"/>
<dbReference type="FunFam" id="3.40.630.30:FF:000304">
    <property type="entry name" value="YghO protein"/>
    <property type="match status" value="1"/>
</dbReference>
<dbReference type="InterPro" id="IPR000182">
    <property type="entry name" value="GNAT_dom"/>
</dbReference>
<dbReference type="InterPro" id="IPR016181">
    <property type="entry name" value="Acyl_CoA_acyltransferase"/>
</dbReference>
<evidence type="ECO:0000313" key="3">
    <source>
        <dbReference type="EMBL" id="TWU01077.1"/>
    </source>
</evidence>
<feature type="region of interest" description="Disordered" evidence="1">
    <location>
        <begin position="1"/>
        <end position="30"/>
    </location>
</feature>
<name>A0A5C6ANJ3_9BACT</name>
<dbReference type="EMBL" id="SJPN01000005">
    <property type="protein sequence ID" value="TWU01077.1"/>
    <property type="molecule type" value="Genomic_DNA"/>
</dbReference>
<dbReference type="AlphaFoldDB" id="A0A5C6ANJ3"/>
<dbReference type="InterPro" id="IPR039968">
    <property type="entry name" value="BcerS-like"/>
</dbReference>
<keyword evidence="4" id="KW-1185">Reference proteome</keyword>
<organism evidence="3 4">
    <name type="scientific">Stieleria varia</name>
    <dbReference type="NCBI Taxonomy" id="2528005"/>
    <lineage>
        <taxon>Bacteria</taxon>
        <taxon>Pseudomonadati</taxon>
        <taxon>Planctomycetota</taxon>
        <taxon>Planctomycetia</taxon>
        <taxon>Pirellulales</taxon>
        <taxon>Pirellulaceae</taxon>
        <taxon>Stieleria</taxon>
    </lineage>
</organism>
<dbReference type="GO" id="GO:0016747">
    <property type="term" value="F:acyltransferase activity, transferring groups other than amino-acyl groups"/>
    <property type="evidence" value="ECO:0007669"/>
    <property type="project" value="InterPro"/>
</dbReference>
<feature type="domain" description="N-acetyltransferase" evidence="2">
    <location>
        <begin position="223"/>
        <end position="398"/>
    </location>
</feature>
<evidence type="ECO:0000259" key="2">
    <source>
        <dbReference type="PROSITE" id="PS51186"/>
    </source>
</evidence>
<protein>
    <recommendedName>
        <fullName evidence="2">N-acetyltransferase domain-containing protein</fullName>
    </recommendedName>
</protein>
<dbReference type="Proteomes" id="UP000320176">
    <property type="component" value="Unassembled WGS sequence"/>
</dbReference>
<sequence>MSSEPANSPHPNPQSQNRSTTVSGPYQCKPVTSKADQKAFLRLEVELYRDDPNWVTPLWSERKSLLGFKSHPFYDNADSQAFLVLKSGKVVGRVLAIVNHGHNQYHEEKRGFFGFFECIDDLQASSLLLETACDWLRSKGMTDVRGPVNPSLNYECGLLIDGFDTPPTFLISYNHAYYGRLIEAFGFEKSQDLYCYDASMDDLDDLDPKLKFVIDEATKRFKVKCRPVDPKNPSDIQAFLDIYNQSLQRTWGYVPMSQAELLHQSQQMKHLIVPRLTSLAEIDGKPVGAGFGLLDFNQILIGMNGRLFPFGWLKLLLGKKKIDRLRLVSTNVLPEYQKWGLGLVTLARILPDAIDYGIRTGEFSWVLESNSLSRGTIERGGARRTKVQRIYDMSLSGDSAGD</sequence>
<dbReference type="PROSITE" id="PS51186">
    <property type="entry name" value="GNAT"/>
    <property type="match status" value="1"/>
</dbReference>
<dbReference type="PANTHER" id="PTHR41368">
    <property type="entry name" value="PROTEIN YGHO"/>
    <property type="match status" value="1"/>
</dbReference>
<dbReference type="RefSeq" id="WP_231742166.1">
    <property type="nucleotide sequence ID" value="NZ_CP151726.1"/>
</dbReference>
<evidence type="ECO:0000313" key="4">
    <source>
        <dbReference type="Proteomes" id="UP000320176"/>
    </source>
</evidence>
<accession>A0A5C6ANJ3</accession>
<dbReference type="SUPFAM" id="SSF55729">
    <property type="entry name" value="Acyl-CoA N-acyltransferases (Nat)"/>
    <property type="match status" value="1"/>
</dbReference>
<dbReference type="Gene3D" id="3.40.630.30">
    <property type="match status" value="1"/>
</dbReference>
<comment type="caution">
    <text evidence="3">The sequence shown here is derived from an EMBL/GenBank/DDBJ whole genome shotgun (WGS) entry which is preliminary data.</text>
</comment>
<dbReference type="PANTHER" id="PTHR41368:SF1">
    <property type="entry name" value="PROTEIN YGHO"/>
    <property type="match status" value="1"/>
</dbReference>
<feature type="compositionally biased region" description="Polar residues" evidence="1">
    <location>
        <begin position="13"/>
        <end position="24"/>
    </location>
</feature>
<evidence type="ECO:0000256" key="1">
    <source>
        <dbReference type="SAM" id="MobiDB-lite"/>
    </source>
</evidence>